<feature type="transmembrane region" description="Helical" evidence="2">
    <location>
        <begin position="176"/>
        <end position="200"/>
    </location>
</feature>
<dbReference type="OrthoDB" id="6217402at2759"/>
<keyword evidence="2" id="KW-0472">Membrane</keyword>
<organism evidence="3 4">
    <name type="scientific">Pomacea canaliculata</name>
    <name type="common">Golden apple snail</name>
    <dbReference type="NCBI Taxonomy" id="400727"/>
    <lineage>
        <taxon>Eukaryota</taxon>
        <taxon>Metazoa</taxon>
        <taxon>Spiralia</taxon>
        <taxon>Lophotrochozoa</taxon>
        <taxon>Mollusca</taxon>
        <taxon>Gastropoda</taxon>
        <taxon>Caenogastropoda</taxon>
        <taxon>Architaenioglossa</taxon>
        <taxon>Ampullarioidea</taxon>
        <taxon>Ampullariidae</taxon>
        <taxon>Pomacea</taxon>
    </lineage>
</organism>
<keyword evidence="2" id="KW-0812">Transmembrane</keyword>
<dbReference type="AlphaFoldDB" id="A0A2T7P126"/>
<accession>A0A2T7P126</accession>
<feature type="region of interest" description="Disordered" evidence="1">
    <location>
        <begin position="225"/>
        <end position="258"/>
    </location>
</feature>
<gene>
    <name evidence="3" type="ORF">C0Q70_12263</name>
</gene>
<keyword evidence="4" id="KW-1185">Reference proteome</keyword>
<name>A0A2T7P126_POMCA</name>
<dbReference type="EMBL" id="PZQS01000007">
    <property type="protein sequence ID" value="PVD27112.1"/>
    <property type="molecule type" value="Genomic_DNA"/>
</dbReference>
<feature type="compositionally biased region" description="Polar residues" evidence="1">
    <location>
        <begin position="231"/>
        <end position="247"/>
    </location>
</feature>
<evidence type="ECO:0008006" key="5">
    <source>
        <dbReference type="Google" id="ProtNLM"/>
    </source>
</evidence>
<dbReference type="Proteomes" id="UP000245119">
    <property type="component" value="Linkage Group LG7"/>
</dbReference>
<evidence type="ECO:0000313" key="4">
    <source>
        <dbReference type="Proteomes" id="UP000245119"/>
    </source>
</evidence>
<evidence type="ECO:0000256" key="2">
    <source>
        <dbReference type="SAM" id="Phobius"/>
    </source>
</evidence>
<keyword evidence="2" id="KW-1133">Transmembrane helix</keyword>
<reference evidence="3 4" key="1">
    <citation type="submission" date="2018-04" db="EMBL/GenBank/DDBJ databases">
        <title>The genome of golden apple snail Pomacea canaliculata provides insight into stress tolerance and invasive adaptation.</title>
        <authorList>
            <person name="Liu C."/>
            <person name="Liu B."/>
            <person name="Ren Y."/>
            <person name="Zhang Y."/>
            <person name="Wang H."/>
            <person name="Li S."/>
            <person name="Jiang F."/>
            <person name="Yin L."/>
            <person name="Zhang G."/>
            <person name="Qian W."/>
            <person name="Fan W."/>
        </authorList>
    </citation>
    <scope>NUCLEOTIDE SEQUENCE [LARGE SCALE GENOMIC DNA]</scope>
    <source>
        <strain evidence="3">SZHN2017</strain>
        <tissue evidence="3">Muscle</tissue>
    </source>
</reference>
<evidence type="ECO:0000313" key="3">
    <source>
        <dbReference type="EMBL" id="PVD27112.1"/>
    </source>
</evidence>
<sequence length="258" mass="28025">MDRQEMAGTLVCSEVFSNSTVLSDNCTQDIVYPFRVDDFNVTTNLQNWSLTAVFTTSKVFSALGSYFVDIREYTSGPSPPTTSCSLTYVPEVGPITCQCSTKSLGTPPGRLQWLVGDDVIVSGGYGVTQLQFPTNRVNRSHDGVEVSCQLDWVVKQHVTVASSVAIPVKDTMATSVGASVGAALGVSVLVVCLVLVFLWIHRRHSAAETRNESVGSRKDCEENHYSGLFEGSSSETNQRNAKPSTRNPGFEPNVYHNT</sequence>
<proteinExistence type="predicted"/>
<comment type="caution">
    <text evidence="3">The sequence shown here is derived from an EMBL/GenBank/DDBJ whole genome shotgun (WGS) entry which is preliminary data.</text>
</comment>
<protein>
    <recommendedName>
        <fullName evidence="5">Ig-like domain-containing protein</fullName>
    </recommendedName>
</protein>
<evidence type="ECO:0000256" key="1">
    <source>
        <dbReference type="SAM" id="MobiDB-lite"/>
    </source>
</evidence>